<accession>A0A6A1WAW7</accession>
<name>A0A6A1WAW7_9ROSI</name>
<dbReference type="EMBL" id="RXIC02000021">
    <property type="protein sequence ID" value="KAB1219950.1"/>
    <property type="molecule type" value="Genomic_DNA"/>
</dbReference>
<protein>
    <submittedName>
        <fullName evidence="2">Uncharacterized protein</fullName>
    </submittedName>
</protein>
<evidence type="ECO:0000256" key="1">
    <source>
        <dbReference type="SAM" id="MobiDB-lite"/>
    </source>
</evidence>
<organism evidence="2 3">
    <name type="scientific">Morella rubra</name>
    <name type="common">Chinese bayberry</name>
    <dbReference type="NCBI Taxonomy" id="262757"/>
    <lineage>
        <taxon>Eukaryota</taxon>
        <taxon>Viridiplantae</taxon>
        <taxon>Streptophyta</taxon>
        <taxon>Embryophyta</taxon>
        <taxon>Tracheophyta</taxon>
        <taxon>Spermatophyta</taxon>
        <taxon>Magnoliopsida</taxon>
        <taxon>eudicotyledons</taxon>
        <taxon>Gunneridae</taxon>
        <taxon>Pentapetalae</taxon>
        <taxon>rosids</taxon>
        <taxon>fabids</taxon>
        <taxon>Fagales</taxon>
        <taxon>Myricaceae</taxon>
        <taxon>Morella</taxon>
    </lineage>
</organism>
<comment type="caution">
    <text evidence="2">The sequence shown here is derived from an EMBL/GenBank/DDBJ whole genome shotgun (WGS) entry which is preliminary data.</text>
</comment>
<feature type="region of interest" description="Disordered" evidence="1">
    <location>
        <begin position="1"/>
        <end position="29"/>
    </location>
</feature>
<evidence type="ECO:0000313" key="3">
    <source>
        <dbReference type="Proteomes" id="UP000516437"/>
    </source>
</evidence>
<reference evidence="2 3" key="1">
    <citation type="journal article" date="2019" name="Plant Biotechnol. J.">
        <title>The red bayberry genome and genetic basis of sex determination.</title>
        <authorList>
            <person name="Jia H.M."/>
            <person name="Jia H.J."/>
            <person name="Cai Q.L."/>
            <person name="Wang Y."/>
            <person name="Zhao H.B."/>
            <person name="Yang W.F."/>
            <person name="Wang G.Y."/>
            <person name="Li Y.H."/>
            <person name="Zhan D.L."/>
            <person name="Shen Y.T."/>
            <person name="Niu Q.F."/>
            <person name="Chang L."/>
            <person name="Qiu J."/>
            <person name="Zhao L."/>
            <person name="Xie H.B."/>
            <person name="Fu W.Y."/>
            <person name="Jin J."/>
            <person name="Li X.W."/>
            <person name="Jiao Y."/>
            <person name="Zhou C.C."/>
            <person name="Tu T."/>
            <person name="Chai C.Y."/>
            <person name="Gao J.L."/>
            <person name="Fan L.J."/>
            <person name="van de Weg E."/>
            <person name="Wang J.Y."/>
            <person name="Gao Z.S."/>
        </authorList>
    </citation>
    <scope>NUCLEOTIDE SEQUENCE [LARGE SCALE GENOMIC DNA]</scope>
    <source>
        <tissue evidence="2">Leaves</tissue>
    </source>
</reference>
<feature type="compositionally biased region" description="Basic and acidic residues" evidence="1">
    <location>
        <begin position="7"/>
        <end position="27"/>
    </location>
</feature>
<proteinExistence type="predicted"/>
<dbReference type="Proteomes" id="UP000516437">
    <property type="component" value="Chromosome 3"/>
</dbReference>
<evidence type="ECO:0000313" key="2">
    <source>
        <dbReference type="EMBL" id="KAB1219950.1"/>
    </source>
</evidence>
<gene>
    <name evidence="2" type="ORF">CJ030_MR3G022816</name>
</gene>
<dbReference type="AlphaFoldDB" id="A0A6A1WAW7"/>
<sequence length="75" mass="8519">MSQQERLFPEHSRKEKMGRRENREKVGGRGGVSKALLLNCIHSKATMCSMNHPNRFSLFISPSNNGSPDPKECKF</sequence>
<keyword evidence="3" id="KW-1185">Reference proteome</keyword>